<dbReference type="PROSITE" id="PS50126">
    <property type="entry name" value="S1"/>
    <property type="match status" value="5"/>
</dbReference>
<dbReference type="GO" id="GO:0003735">
    <property type="term" value="F:structural constituent of ribosome"/>
    <property type="evidence" value="ECO:0007669"/>
    <property type="project" value="TreeGrafter"/>
</dbReference>
<feature type="region of interest" description="Disordered" evidence="4">
    <location>
        <begin position="453"/>
        <end position="500"/>
    </location>
</feature>
<feature type="domain" description="S1 motif" evidence="5">
    <location>
        <begin position="112"/>
        <end position="178"/>
    </location>
</feature>
<comment type="similarity">
    <text evidence="1">Belongs to the bacterial ribosomal protein bS1 family.</text>
</comment>
<dbReference type="InterPro" id="IPR035104">
    <property type="entry name" value="Ribosomal_protein_S1-like"/>
</dbReference>
<proteinExistence type="inferred from homology"/>
<evidence type="ECO:0000256" key="3">
    <source>
        <dbReference type="ARBA" id="ARBA00023274"/>
    </source>
</evidence>
<dbReference type="Gene3D" id="2.40.50.140">
    <property type="entry name" value="Nucleic acid-binding proteins"/>
    <property type="match status" value="4"/>
</dbReference>
<dbReference type="Proteomes" id="UP000186469">
    <property type="component" value="Unassembled WGS sequence"/>
</dbReference>
<evidence type="ECO:0000256" key="2">
    <source>
        <dbReference type="ARBA" id="ARBA00022980"/>
    </source>
</evidence>
<dbReference type="SMART" id="SM00316">
    <property type="entry name" value="S1"/>
    <property type="match status" value="5"/>
</dbReference>
<evidence type="ECO:0000256" key="4">
    <source>
        <dbReference type="SAM" id="MobiDB-lite"/>
    </source>
</evidence>
<dbReference type="InterPro" id="IPR050437">
    <property type="entry name" value="Ribos_protein_bS1-like"/>
</dbReference>
<sequence length="516" mass="56565">MSGEETGIVETESFADLLDAHSKATENLRQGMRVKCTVVAITVDTIFVSTGDKVDGIVERKEFEDAGGNPSCSVGDELELYVTVANAHEVRLSKALAGSGGVSVLKDAQEAGLPVEGKVMAAVKGGYSVELMKRRTFCPFSQMDVKVIENPDSMIGQVFNFIVTKVEQGGRNITVSRRILLERENAANRELFLSKVNVGDVLEGEVVRLMPFGAFIELSPGVEGLVHISELSWSKVTQADEVLSLNDKIRVKLLSVKTEEKSVKISLSIRQITEDPWKTVEGRLELGQILSGKVRRLTSFGAFVEILPGIEGLVHLSEFSYERRIVKAEDMLNVGDIVSVKIKEFDLDKKRVSLSIKEAGGDPWADVETNFSVDSLVQATVEKREKFGLFIKLMPGVVGLLPNSVLSLAKKGVYDKLSSGDSIEVVIKNVDQAGRRISLSVPEENLTGVPVAFDNADSDKPQKTKHNNDRNTKPRGGRDFKREDKKDNSWKEHAQTKDSFGGSLGLAFQVALNKKK</sequence>
<protein>
    <submittedName>
        <fullName evidence="6">SSU ribosomal protein S1P</fullName>
    </submittedName>
</protein>
<dbReference type="Pfam" id="PF00575">
    <property type="entry name" value="S1"/>
    <property type="match status" value="3"/>
</dbReference>
<accession>A0A1M7SX12</accession>
<dbReference type="InterPro" id="IPR003029">
    <property type="entry name" value="S1_domain"/>
</dbReference>
<reference evidence="6 7" key="1">
    <citation type="submission" date="2016-12" db="EMBL/GenBank/DDBJ databases">
        <authorList>
            <person name="Song W.-J."/>
            <person name="Kurnit D.M."/>
        </authorList>
    </citation>
    <scope>NUCLEOTIDE SEQUENCE [LARGE SCALE GENOMIC DNA]</scope>
    <source>
        <strain evidence="6 7">DSM 11393</strain>
    </source>
</reference>
<dbReference type="EMBL" id="FRDI01000005">
    <property type="protein sequence ID" value="SHN63009.1"/>
    <property type="molecule type" value="Genomic_DNA"/>
</dbReference>
<dbReference type="PANTHER" id="PTHR10724:SF7">
    <property type="entry name" value="SMALL RIBOSOMAL SUBUNIT PROTEIN BS1C"/>
    <property type="match status" value="1"/>
</dbReference>
<dbReference type="GO" id="GO:0022627">
    <property type="term" value="C:cytosolic small ribosomal subunit"/>
    <property type="evidence" value="ECO:0007669"/>
    <property type="project" value="TreeGrafter"/>
</dbReference>
<dbReference type="InterPro" id="IPR012340">
    <property type="entry name" value="NA-bd_OB-fold"/>
</dbReference>
<name>A0A1M7SX12_9BACT</name>
<feature type="compositionally biased region" description="Basic and acidic residues" evidence="4">
    <location>
        <begin position="457"/>
        <end position="496"/>
    </location>
</feature>
<dbReference type="AlphaFoldDB" id="A0A1M7SX12"/>
<evidence type="ECO:0000259" key="5">
    <source>
        <dbReference type="PROSITE" id="PS50126"/>
    </source>
</evidence>
<dbReference type="SUPFAM" id="SSF50249">
    <property type="entry name" value="Nucleic acid-binding proteins"/>
    <property type="match status" value="5"/>
</dbReference>
<dbReference type="PRINTS" id="PR00681">
    <property type="entry name" value="RIBOSOMALS1"/>
</dbReference>
<keyword evidence="2 6" id="KW-0689">Ribosomal protein</keyword>
<dbReference type="CDD" id="cd04465">
    <property type="entry name" value="S1_RPS1_repeat_ec2_hs2"/>
    <property type="match status" value="1"/>
</dbReference>
<organism evidence="6 7">
    <name type="scientific">Desulfovibrio litoralis DSM 11393</name>
    <dbReference type="NCBI Taxonomy" id="1121455"/>
    <lineage>
        <taxon>Bacteria</taxon>
        <taxon>Pseudomonadati</taxon>
        <taxon>Thermodesulfobacteriota</taxon>
        <taxon>Desulfovibrionia</taxon>
        <taxon>Desulfovibrionales</taxon>
        <taxon>Desulfovibrionaceae</taxon>
        <taxon>Desulfovibrio</taxon>
    </lineage>
</organism>
<evidence type="ECO:0000313" key="7">
    <source>
        <dbReference type="Proteomes" id="UP000186469"/>
    </source>
</evidence>
<feature type="domain" description="S1 motif" evidence="5">
    <location>
        <begin position="287"/>
        <end position="357"/>
    </location>
</feature>
<dbReference type="GO" id="GO:0006412">
    <property type="term" value="P:translation"/>
    <property type="evidence" value="ECO:0007669"/>
    <property type="project" value="TreeGrafter"/>
</dbReference>
<dbReference type="GO" id="GO:0003729">
    <property type="term" value="F:mRNA binding"/>
    <property type="evidence" value="ECO:0007669"/>
    <property type="project" value="TreeGrafter"/>
</dbReference>
<gene>
    <name evidence="6" type="ORF">SAMN02745728_01326</name>
</gene>
<feature type="domain" description="S1 motif" evidence="5">
    <location>
        <begin position="374"/>
        <end position="442"/>
    </location>
</feature>
<feature type="domain" description="S1 motif" evidence="5">
    <location>
        <begin position="199"/>
        <end position="270"/>
    </location>
</feature>
<feature type="domain" description="S1 motif" evidence="5">
    <location>
        <begin position="31"/>
        <end position="95"/>
    </location>
</feature>
<keyword evidence="3" id="KW-0687">Ribonucleoprotein</keyword>
<dbReference type="OrthoDB" id="9804077at2"/>
<evidence type="ECO:0000256" key="1">
    <source>
        <dbReference type="ARBA" id="ARBA00006767"/>
    </source>
</evidence>
<evidence type="ECO:0000313" key="6">
    <source>
        <dbReference type="EMBL" id="SHN63009.1"/>
    </source>
</evidence>
<dbReference type="PANTHER" id="PTHR10724">
    <property type="entry name" value="30S RIBOSOMAL PROTEIN S1"/>
    <property type="match status" value="1"/>
</dbReference>
<dbReference type="CDD" id="cd00164">
    <property type="entry name" value="S1_like"/>
    <property type="match status" value="1"/>
</dbReference>
<keyword evidence="7" id="KW-1185">Reference proteome</keyword>
<dbReference type="RefSeq" id="WP_072697016.1">
    <property type="nucleotide sequence ID" value="NZ_FRDI01000005.1"/>
</dbReference>
<dbReference type="STRING" id="1121455.SAMN02745728_01326"/>